<organism evidence="1 2">
    <name type="scientific">Lysinibacillus varians</name>
    <dbReference type="NCBI Taxonomy" id="1145276"/>
    <lineage>
        <taxon>Bacteria</taxon>
        <taxon>Bacillati</taxon>
        <taxon>Bacillota</taxon>
        <taxon>Bacilli</taxon>
        <taxon>Bacillales</taxon>
        <taxon>Bacillaceae</taxon>
        <taxon>Lysinibacillus</taxon>
    </lineage>
</organism>
<dbReference type="Pfam" id="PF05595">
    <property type="entry name" value="DUF771"/>
    <property type="match status" value="1"/>
</dbReference>
<evidence type="ECO:0000313" key="1">
    <source>
        <dbReference type="EMBL" id="TKI51189.1"/>
    </source>
</evidence>
<gene>
    <name evidence="1" type="ORF">FC752_22320</name>
</gene>
<dbReference type="RefSeq" id="WP_025219643.1">
    <property type="nucleotide sequence ID" value="NZ_CP006837.1"/>
</dbReference>
<keyword evidence="2" id="KW-1185">Reference proteome</keyword>
<dbReference type="InterPro" id="IPR008489">
    <property type="entry name" value="DUF771"/>
</dbReference>
<comment type="caution">
    <text evidence="1">The sequence shown here is derived from an EMBL/GenBank/DDBJ whole genome shotgun (WGS) entry which is preliminary data.</text>
</comment>
<protein>
    <submittedName>
        <fullName evidence="1">DUF771 domain-containing protein</fullName>
    </submittedName>
</protein>
<name>A0ABY2T420_9BACI</name>
<reference evidence="1 2" key="1">
    <citation type="submission" date="2019-04" db="EMBL/GenBank/DDBJ databases">
        <title>Lysinibacillus genome sequencing.</title>
        <authorList>
            <person name="Dunlap C."/>
        </authorList>
    </citation>
    <scope>NUCLEOTIDE SEQUENCE [LARGE SCALE GENOMIC DNA]</scope>
    <source>
        <strain evidence="1 2">NBRC 109424</strain>
    </source>
</reference>
<dbReference type="EMBL" id="SZPV01000067">
    <property type="protein sequence ID" value="TKI51189.1"/>
    <property type="molecule type" value="Genomic_DNA"/>
</dbReference>
<dbReference type="Proteomes" id="UP000308539">
    <property type="component" value="Unassembled WGS sequence"/>
</dbReference>
<proteinExistence type="predicted"/>
<sequence length="104" mass="12666">MQTQHLNVTLSIPIPEDMILIKKVELEELQQQKLSGRYWTMEDLEERTGRKQLWLRNNLLYVPRFKRELEKIVHYPNSQGDKWSFHAPKMAKFLDDNFYLIFTR</sequence>
<evidence type="ECO:0000313" key="2">
    <source>
        <dbReference type="Proteomes" id="UP000308539"/>
    </source>
</evidence>
<accession>A0ABY2T420</accession>